<reference evidence="2 3" key="1">
    <citation type="submission" date="2021-01" db="EMBL/GenBank/DDBJ databases">
        <title>Whole genome shotgun sequence of Actinoplanes palleronii NBRC 14916.</title>
        <authorList>
            <person name="Komaki H."/>
            <person name="Tamura T."/>
        </authorList>
    </citation>
    <scope>NUCLEOTIDE SEQUENCE [LARGE SCALE GENOMIC DNA]</scope>
    <source>
        <strain evidence="2 3">NBRC 14916</strain>
    </source>
</reference>
<dbReference type="Proteomes" id="UP000624709">
    <property type="component" value="Unassembled WGS sequence"/>
</dbReference>
<dbReference type="RefSeq" id="WP_203830564.1">
    <property type="nucleotide sequence ID" value="NZ_BAAATY010000055.1"/>
</dbReference>
<name>A0ABQ4BRL9_9ACTN</name>
<accession>A0ABQ4BRL9</accession>
<evidence type="ECO:0000313" key="2">
    <source>
        <dbReference type="EMBL" id="GIE72880.1"/>
    </source>
</evidence>
<feature type="region of interest" description="Disordered" evidence="1">
    <location>
        <begin position="80"/>
        <end position="102"/>
    </location>
</feature>
<dbReference type="EMBL" id="BOMS01000160">
    <property type="protein sequence ID" value="GIE72880.1"/>
    <property type="molecule type" value="Genomic_DNA"/>
</dbReference>
<keyword evidence="3" id="KW-1185">Reference proteome</keyword>
<organism evidence="2 3">
    <name type="scientific">Actinoplanes palleronii</name>
    <dbReference type="NCBI Taxonomy" id="113570"/>
    <lineage>
        <taxon>Bacteria</taxon>
        <taxon>Bacillati</taxon>
        <taxon>Actinomycetota</taxon>
        <taxon>Actinomycetes</taxon>
        <taxon>Micromonosporales</taxon>
        <taxon>Micromonosporaceae</taxon>
        <taxon>Actinoplanes</taxon>
    </lineage>
</organism>
<feature type="compositionally biased region" description="Low complexity" evidence="1">
    <location>
        <begin position="85"/>
        <end position="96"/>
    </location>
</feature>
<protein>
    <submittedName>
        <fullName evidence="2">Uncharacterized protein</fullName>
    </submittedName>
</protein>
<comment type="caution">
    <text evidence="2">The sequence shown here is derived from an EMBL/GenBank/DDBJ whole genome shotgun (WGS) entry which is preliminary data.</text>
</comment>
<sequence length="102" mass="11035">MDSVAILMRLRKLLAVTWQIGVLRELLAAQPILAVEGGHPPALHHQLEHSADLRSYLFYDAQGKLEPLWPDGWRSGHGGLDRGYGAPTAAGGTAPADIESTR</sequence>
<evidence type="ECO:0000256" key="1">
    <source>
        <dbReference type="SAM" id="MobiDB-lite"/>
    </source>
</evidence>
<evidence type="ECO:0000313" key="3">
    <source>
        <dbReference type="Proteomes" id="UP000624709"/>
    </source>
</evidence>
<proteinExistence type="predicted"/>
<gene>
    <name evidence="2" type="ORF">Apa02nite_089880</name>
</gene>